<reference evidence="1 2" key="1">
    <citation type="submission" date="2023-02" db="EMBL/GenBank/DDBJ databases">
        <title>LHISI_Scaffold_Assembly.</title>
        <authorList>
            <person name="Stuart O.P."/>
            <person name="Cleave R."/>
            <person name="Magrath M.J.L."/>
            <person name="Mikheyev A.S."/>
        </authorList>
    </citation>
    <scope>NUCLEOTIDE SEQUENCE [LARGE SCALE GENOMIC DNA]</scope>
    <source>
        <strain evidence="1">Daus_M_001</strain>
        <tissue evidence="1">Leg muscle</tissue>
    </source>
</reference>
<comment type="caution">
    <text evidence="1">The sequence shown here is derived from an EMBL/GenBank/DDBJ whole genome shotgun (WGS) entry which is preliminary data.</text>
</comment>
<gene>
    <name evidence="1" type="ORF">PR048_032297</name>
</gene>
<dbReference type="Proteomes" id="UP001159363">
    <property type="component" value="Chromosome 15"/>
</dbReference>
<accession>A0ABQ9G1T8</accession>
<sequence length="200" mass="22510">MTSNVPRPLTLRGHLGHDWTANSASGNWGGFRGSVAPDVAGSSPREHLTSVYLHARQCCFLYPCYGVYIVIATKRRVTFLSRIVFAAGHVVATAETVFLLQNWKNPQHSIGSQELYTSRLPPKRTGYRFSEWDPPPPRFSLMADRAGRCRWSACFLRDLQFPPPLHSGDTTRSPRFTLIGSEVLNFKSHLNLCTLHICPR</sequence>
<organism evidence="1 2">
    <name type="scientific">Dryococelus australis</name>
    <dbReference type="NCBI Taxonomy" id="614101"/>
    <lineage>
        <taxon>Eukaryota</taxon>
        <taxon>Metazoa</taxon>
        <taxon>Ecdysozoa</taxon>
        <taxon>Arthropoda</taxon>
        <taxon>Hexapoda</taxon>
        <taxon>Insecta</taxon>
        <taxon>Pterygota</taxon>
        <taxon>Neoptera</taxon>
        <taxon>Polyneoptera</taxon>
        <taxon>Phasmatodea</taxon>
        <taxon>Verophasmatodea</taxon>
        <taxon>Anareolatae</taxon>
        <taxon>Phasmatidae</taxon>
        <taxon>Eurycanthinae</taxon>
        <taxon>Dryococelus</taxon>
    </lineage>
</organism>
<keyword evidence="2" id="KW-1185">Reference proteome</keyword>
<evidence type="ECO:0000313" key="1">
    <source>
        <dbReference type="EMBL" id="KAJ8866454.1"/>
    </source>
</evidence>
<proteinExistence type="predicted"/>
<evidence type="ECO:0000313" key="2">
    <source>
        <dbReference type="Proteomes" id="UP001159363"/>
    </source>
</evidence>
<dbReference type="EMBL" id="JARBHB010000016">
    <property type="protein sequence ID" value="KAJ8866454.1"/>
    <property type="molecule type" value="Genomic_DNA"/>
</dbReference>
<name>A0ABQ9G1T8_9NEOP</name>
<protein>
    <submittedName>
        <fullName evidence="1">Uncharacterized protein</fullName>
    </submittedName>
</protein>